<feature type="region of interest" description="Disordered" evidence="1">
    <location>
        <begin position="62"/>
        <end position="82"/>
    </location>
</feature>
<keyword evidence="3" id="KW-1185">Reference proteome</keyword>
<dbReference type="EMBL" id="CP146369">
    <property type="protein sequence ID" value="WWT53870.1"/>
    <property type="molecule type" value="Genomic_DNA"/>
</dbReference>
<name>A0ABZ2IG41_9CAUL</name>
<evidence type="ECO:0000313" key="2">
    <source>
        <dbReference type="EMBL" id="WWT53870.1"/>
    </source>
</evidence>
<evidence type="ECO:0000313" key="3">
    <source>
        <dbReference type="Proteomes" id="UP001363460"/>
    </source>
</evidence>
<protein>
    <submittedName>
        <fullName evidence="2">Uncharacterized protein</fullName>
    </submittedName>
</protein>
<dbReference type="RefSeq" id="WP_338575817.1">
    <property type="nucleotide sequence ID" value="NZ_CP146369.1"/>
</dbReference>
<accession>A0ABZ2IG41</accession>
<sequence>MSRYAAETSVSQDRSRAEIEATLKRYGATSFMYASEQTAAMIGFRISDRMVKFVLPMPDQKSREFTHTPARGTLRSPAEAEKAWEQAGRQRWRALALVIKAKLEAVAAGITTIEDEFLAHTVLPDGSTVGQFMKPQLAIAYEQGSMPTTLLLGGPA</sequence>
<dbReference type="Proteomes" id="UP001363460">
    <property type="component" value="Chromosome"/>
</dbReference>
<evidence type="ECO:0000256" key="1">
    <source>
        <dbReference type="SAM" id="MobiDB-lite"/>
    </source>
</evidence>
<reference evidence="2 3" key="1">
    <citation type="submission" date="2024-02" db="EMBL/GenBank/DDBJ databases">
        <title>Distribution and functional of Brevundimonas-related endobacteria within Verticillium dahliae.</title>
        <authorList>
            <person name="Zeng H."/>
        </authorList>
    </citation>
    <scope>NUCLEOTIDE SEQUENCE [LARGE SCALE GENOMIC DNA]</scope>
    <source>
        <strain evidence="2 3">TRM 44200</strain>
    </source>
</reference>
<organism evidence="2 3">
    <name type="scientific">Brevundimonas olei</name>
    <dbReference type="NCBI Taxonomy" id="657642"/>
    <lineage>
        <taxon>Bacteria</taxon>
        <taxon>Pseudomonadati</taxon>
        <taxon>Pseudomonadota</taxon>
        <taxon>Alphaproteobacteria</taxon>
        <taxon>Caulobacterales</taxon>
        <taxon>Caulobacteraceae</taxon>
        <taxon>Brevundimonas</taxon>
    </lineage>
</organism>
<gene>
    <name evidence="2" type="ORF">V8J38_11450</name>
</gene>
<proteinExistence type="predicted"/>